<dbReference type="SMART" id="SM00968">
    <property type="entry name" value="SMC_hinge"/>
    <property type="match status" value="1"/>
</dbReference>
<comment type="subunit">
    <text evidence="7">Homodimer.</text>
</comment>
<proteinExistence type="inferred from homology"/>
<dbReference type="GO" id="GO:0007059">
    <property type="term" value="P:chromosome segregation"/>
    <property type="evidence" value="ECO:0007669"/>
    <property type="project" value="UniProtKB-UniRule"/>
</dbReference>
<evidence type="ECO:0000256" key="4">
    <source>
        <dbReference type="ARBA" id="ARBA00022840"/>
    </source>
</evidence>
<organism evidence="9 10">
    <name type="scientific">Anaerofilum hominis</name>
    <dbReference type="NCBI Taxonomy" id="2763016"/>
    <lineage>
        <taxon>Bacteria</taxon>
        <taxon>Bacillati</taxon>
        <taxon>Bacillota</taxon>
        <taxon>Clostridia</taxon>
        <taxon>Eubacteriales</taxon>
        <taxon>Oscillospiraceae</taxon>
        <taxon>Anaerofilum</taxon>
    </lineage>
</organism>
<dbReference type="InterPro" id="IPR024704">
    <property type="entry name" value="SMC"/>
</dbReference>
<feature type="coiled-coil region" evidence="7">
    <location>
        <begin position="748"/>
        <end position="789"/>
    </location>
</feature>
<dbReference type="SUPFAM" id="SSF75553">
    <property type="entry name" value="Smc hinge domain"/>
    <property type="match status" value="1"/>
</dbReference>
<evidence type="ECO:0000256" key="6">
    <source>
        <dbReference type="ARBA" id="ARBA00023125"/>
    </source>
</evidence>
<comment type="similarity">
    <text evidence="7">Belongs to the SMC family.</text>
</comment>
<evidence type="ECO:0000256" key="3">
    <source>
        <dbReference type="ARBA" id="ARBA00022741"/>
    </source>
</evidence>
<feature type="coiled-coil region" evidence="7">
    <location>
        <begin position="235"/>
        <end position="325"/>
    </location>
</feature>
<comment type="caution">
    <text evidence="9">The sequence shown here is derived from an EMBL/GenBank/DDBJ whole genome shotgun (WGS) entry which is preliminary data.</text>
</comment>
<feature type="coiled-coil region" evidence="7">
    <location>
        <begin position="671"/>
        <end position="719"/>
    </location>
</feature>
<dbReference type="InterPro" id="IPR003395">
    <property type="entry name" value="RecF/RecN/SMC_N"/>
</dbReference>
<dbReference type="CDD" id="cd03278">
    <property type="entry name" value="ABC_SMC_barmotin"/>
    <property type="match status" value="1"/>
</dbReference>
<comment type="subcellular location">
    <subcellularLocation>
        <location evidence="1 7">Cytoplasm</location>
    </subcellularLocation>
</comment>
<dbReference type="EMBL" id="JACONZ010000001">
    <property type="protein sequence ID" value="MBC5580369.1"/>
    <property type="molecule type" value="Genomic_DNA"/>
</dbReference>
<name>A0A923I5W5_9FIRM</name>
<dbReference type="Proteomes" id="UP000659630">
    <property type="component" value="Unassembled WGS sequence"/>
</dbReference>
<dbReference type="AlphaFoldDB" id="A0A923I5W5"/>
<evidence type="ECO:0000256" key="2">
    <source>
        <dbReference type="ARBA" id="ARBA00022490"/>
    </source>
</evidence>
<keyword evidence="5 7" id="KW-0175">Coiled coil</keyword>
<dbReference type="GO" id="GO:0030261">
    <property type="term" value="P:chromosome condensation"/>
    <property type="evidence" value="ECO:0007669"/>
    <property type="project" value="InterPro"/>
</dbReference>
<keyword evidence="2 7" id="KW-0963">Cytoplasm</keyword>
<comment type="function">
    <text evidence="7">Required for chromosome condensation and partitioning.</text>
</comment>
<evidence type="ECO:0000313" key="9">
    <source>
        <dbReference type="EMBL" id="MBC5580369.1"/>
    </source>
</evidence>
<reference evidence="9" key="1">
    <citation type="submission" date="2020-08" db="EMBL/GenBank/DDBJ databases">
        <title>Genome public.</title>
        <authorList>
            <person name="Liu C."/>
            <person name="Sun Q."/>
        </authorList>
    </citation>
    <scope>NUCLEOTIDE SEQUENCE</scope>
    <source>
        <strain evidence="9">BX8</strain>
    </source>
</reference>
<dbReference type="HAMAP" id="MF_01894">
    <property type="entry name" value="Smc_prok"/>
    <property type="match status" value="1"/>
</dbReference>
<dbReference type="SUPFAM" id="SSF52540">
    <property type="entry name" value="P-loop containing nucleoside triphosphate hydrolases"/>
    <property type="match status" value="1"/>
</dbReference>
<dbReference type="InterPro" id="IPR036277">
    <property type="entry name" value="SMC_hinge_sf"/>
</dbReference>
<feature type="binding site" evidence="7">
    <location>
        <begin position="32"/>
        <end position="39"/>
    </location>
    <ligand>
        <name>ATP</name>
        <dbReference type="ChEBI" id="CHEBI:30616"/>
    </ligand>
</feature>
<accession>A0A923I5W5</accession>
<dbReference type="GO" id="GO:0005737">
    <property type="term" value="C:cytoplasm"/>
    <property type="evidence" value="ECO:0007669"/>
    <property type="project" value="UniProtKB-SubCell"/>
</dbReference>
<keyword evidence="4 7" id="KW-0067">ATP-binding</keyword>
<evidence type="ECO:0000256" key="1">
    <source>
        <dbReference type="ARBA" id="ARBA00004496"/>
    </source>
</evidence>
<dbReference type="GO" id="GO:0003677">
    <property type="term" value="F:DNA binding"/>
    <property type="evidence" value="ECO:0007669"/>
    <property type="project" value="UniProtKB-UniRule"/>
</dbReference>
<feature type="coiled-coil region" evidence="7">
    <location>
        <begin position="466"/>
        <end position="500"/>
    </location>
</feature>
<feature type="domain" description="SMC hinge" evidence="8">
    <location>
        <begin position="524"/>
        <end position="637"/>
    </location>
</feature>
<keyword evidence="3 7" id="KW-0547">Nucleotide-binding</keyword>
<dbReference type="GO" id="GO:0005694">
    <property type="term" value="C:chromosome"/>
    <property type="evidence" value="ECO:0007669"/>
    <property type="project" value="InterPro"/>
</dbReference>
<dbReference type="Gene3D" id="3.30.70.1620">
    <property type="match status" value="1"/>
</dbReference>
<feature type="coiled-coil region" evidence="7">
    <location>
        <begin position="993"/>
        <end position="1034"/>
    </location>
</feature>
<dbReference type="InterPro" id="IPR027417">
    <property type="entry name" value="P-loop_NTPase"/>
</dbReference>
<dbReference type="Gene3D" id="3.40.50.300">
    <property type="entry name" value="P-loop containing nucleotide triphosphate hydrolases"/>
    <property type="match status" value="2"/>
</dbReference>
<keyword evidence="6 7" id="KW-0238">DNA-binding</keyword>
<dbReference type="InterPro" id="IPR011890">
    <property type="entry name" value="SMC_prok"/>
</dbReference>
<dbReference type="GO" id="GO:0016887">
    <property type="term" value="F:ATP hydrolysis activity"/>
    <property type="evidence" value="ECO:0007669"/>
    <property type="project" value="InterPro"/>
</dbReference>
<dbReference type="Gene3D" id="1.20.1060.20">
    <property type="match status" value="1"/>
</dbReference>
<dbReference type="FunFam" id="3.40.50.300:FF:000901">
    <property type="entry name" value="Chromosome partition protein Smc"/>
    <property type="match status" value="1"/>
</dbReference>
<protein>
    <recommendedName>
        <fullName evidence="7">Chromosome partition protein Smc</fullName>
    </recommendedName>
</protein>
<evidence type="ECO:0000256" key="7">
    <source>
        <dbReference type="HAMAP-Rule" id="MF_01894"/>
    </source>
</evidence>
<evidence type="ECO:0000259" key="8">
    <source>
        <dbReference type="SMART" id="SM00968"/>
    </source>
</evidence>
<dbReference type="Pfam" id="PF02463">
    <property type="entry name" value="SMC_N"/>
    <property type="match status" value="1"/>
</dbReference>
<feature type="coiled-coil region" evidence="7">
    <location>
        <begin position="846"/>
        <end position="943"/>
    </location>
</feature>
<sequence length="1186" mass="129408">MFLKALEIQGFKSFPDRTRITFEGGITAVVGPNGSGKSNISDAIRWVLGETSSKQLRGAGKMEDVIFGGTQTRSPMGFASVSLYIDNSAHRLDVEKDEVVITRKYYRSGESEYGINGQNVRLKDIYELFLDTGIGRDGYSIIGQGRIAEIVGAKSGERREIFEEASGIAKYRYRKNEAERKLAGAEDNLVRLRDILDELTARVGPLERDSEKAKKFLELSERRKSLEVTLWADTLRKAKDSVREAQRAREAAQGDYDRASAEIDGVDAETEEIRTEIEQLIMEIERTNAEIRSITEEIAGSDASIAVLRNDISHSEASIASLRDEIAAAGEDDATVADEIAAKRAAIEENAGRIRGQEARIAELSAMLDELSASAEATGERRGVLTERLAGLTQRATDLKVAAAGADSAAESAGARLSSLQDEAASGEGRLQQLRQEQAENADYLARCSADLTRLGNIKEGLSLKLASRQKALDTAAEEARRAQSQCEAAMERIRILKDLEKSMDGYNQSVRHVVKAAQARRLRGVIGPVSSVLTVQPGYELAIETALGFAAQNIVVQDENAAKAAIALLRDDRAGRATFLPLDTVRPSGFDRGRLPAGASLAADLVQADAKYANIVSNLLGRILVVENINDAGRAAKSLDYRYRVVTMDGQVVNAGGSFTGGSASRSAGLFTRRTEIEELNRRVEELSAQRRKRLEALDGAKAEQEKLAAELAATESEAITAAGDKIRAEAEQSRIETALTQGLAAAELMDAEREELEQRMAAARDTIAQSEAESARVAQEISALEAELTGLADGDDSFLETRARLSDEISECKLARLALEKDSESARAAIASLEGRSGESAQRVEGLRASIARLEASIRENEERIAAVEERKRDAAARIAAGEEAIRAATDRRLEKEGSITRQNARMRELTAQREELSREITRLDERRTALETEYDATTAKLWEEYELTLSDAAALSVPFESVTELRRGVAEVRGQIRALGNVNVGAIEEYAEVRERYEFMRSQVADVEKSKAELTKLIAELSGEMKELFSKSFEQINAHFSRIFAELFGGGSARLSLSDEDNVLESGIDISVSPPGKIIKNLSALSGGEQALVAIAIYFAILAVNPAPFCILDEIEAALDDVNVVRYASYLRRITAHTQFIVITHRRGTMEEADVLYGVTMQEDGVSKLLKLDVNEVDAKLIS</sequence>
<dbReference type="GO" id="GO:0005524">
    <property type="term" value="F:ATP binding"/>
    <property type="evidence" value="ECO:0007669"/>
    <property type="project" value="UniProtKB-UniRule"/>
</dbReference>
<dbReference type="Pfam" id="PF06470">
    <property type="entry name" value="SMC_hinge"/>
    <property type="match status" value="1"/>
</dbReference>
<dbReference type="InterPro" id="IPR010935">
    <property type="entry name" value="SMC_hinge"/>
</dbReference>
<dbReference type="RefSeq" id="WP_186886728.1">
    <property type="nucleotide sequence ID" value="NZ_JACONZ010000001.1"/>
</dbReference>
<dbReference type="GO" id="GO:0007062">
    <property type="term" value="P:sister chromatid cohesion"/>
    <property type="evidence" value="ECO:0007669"/>
    <property type="project" value="InterPro"/>
</dbReference>
<feature type="coiled-coil region" evidence="7">
    <location>
        <begin position="168"/>
        <end position="202"/>
    </location>
</feature>
<dbReference type="Gene3D" id="1.10.287.1490">
    <property type="match status" value="1"/>
</dbReference>
<dbReference type="PIRSF" id="PIRSF005719">
    <property type="entry name" value="SMC"/>
    <property type="match status" value="1"/>
</dbReference>
<comment type="domain">
    <text evidence="7">Contains large globular domains required for ATP hydrolysis at each terminus and a third globular domain forming a flexible hinge near the middle of the molecule. These domains are separated by coiled-coil structures.</text>
</comment>
<evidence type="ECO:0000256" key="5">
    <source>
        <dbReference type="ARBA" id="ARBA00023054"/>
    </source>
</evidence>
<dbReference type="PANTHER" id="PTHR43977">
    <property type="entry name" value="STRUCTURAL MAINTENANCE OF CHROMOSOMES PROTEIN 3"/>
    <property type="match status" value="1"/>
</dbReference>
<dbReference type="GO" id="GO:0006260">
    <property type="term" value="P:DNA replication"/>
    <property type="evidence" value="ECO:0007669"/>
    <property type="project" value="UniProtKB-UniRule"/>
</dbReference>
<gene>
    <name evidence="7 9" type="primary">smc</name>
    <name evidence="9" type="ORF">H8S23_02505</name>
</gene>
<keyword evidence="10" id="KW-1185">Reference proteome</keyword>
<evidence type="ECO:0000313" key="10">
    <source>
        <dbReference type="Proteomes" id="UP000659630"/>
    </source>
</evidence>
<dbReference type="NCBIfam" id="TIGR02168">
    <property type="entry name" value="SMC_prok_B"/>
    <property type="match status" value="1"/>
</dbReference>